<dbReference type="RefSeq" id="WP_151991322.1">
    <property type="nucleotide sequence ID" value="NZ_LR701528.1"/>
</dbReference>
<organism evidence="2 3">
    <name type="scientific">Sphingomonas aurantiaca</name>
    <dbReference type="NCBI Taxonomy" id="185949"/>
    <lineage>
        <taxon>Bacteria</taxon>
        <taxon>Pseudomonadati</taxon>
        <taxon>Pseudomonadota</taxon>
        <taxon>Alphaproteobacteria</taxon>
        <taxon>Sphingomonadales</taxon>
        <taxon>Sphingomonadaceae</taxon>
        <taxon>Sphingomonas</taxon>
    </lineage>
</organism>
<dbReference type="AlphaFoldDB" id="A0A5E7ZRQ1"/>
<dbReference type="InterPro" id="IPR015032">
    <property type="entry name" value="ThsB__TIR-like_domain"/>
</dbReference>
<gene>
    <name evidence="2" type="ORF">SPHINGO391_470213</name>
</gene>
<name>A0A5E7ZRQ1_9SPHN</name>
<evidence type="ECO:0000259" key="1">
    <source>
        <dbReference type="Pfam" id="PF08937"/>
    </source>
</evidence>
<dbReference type="EMBL" id="CABVLI010000042">
    <property type="protein sequence ID" value="VVT21519.1"/>
    <property type="molecule type" value="Genomic_DNA"/>
</dbReference>
<proteinExistence type="predicted"/>
<dbReference type="Gene3D" id="3.40.50.11200">
    <property type="match status" value="1"/>
</dbReference>
<accession>A0A5E7ZRQ1</accession>
<evidence type="ECO:0000313" key="2">
    <source>
        <dbReference type="EMBL" id="VVT21519.1"/>
    </source>
</evidence>
<sequence>MAYRNGTYIAFHADGQRNPTASDIKYYRTIKMWHENDGINFNFVNSHEKVAAVRDSSQANTIKKSLRERLDNSKNFLLIIGQTTKNDTDFVPYEIQYAADTCELPFILVYTRWKGILQPSIHKDEWPTALARRLEAGTINAIHLPFKRGLIDDAIGRYNLTTQPKGQMVHYSKAFQEGHGVVF</sequence>
<dbReference type="Proteomes" id="UP000326857">
    <property type="component" value="Unassembled WGS sequence"/>
</dbReference>
<feature type="domain" description="Thoeris protein ThsB TIR-like" evidence="1">
    <location>
        <begin position="8"/>
        <end position="111"/>
    </location>
</feature>
<reference evidence="2 3" key="1">
    <citation type="submission" date="2019-09" db="EMBL/GenBank/DDBJ databases">
        <authorList>
            <person name="Dittami M. S."/>
        </authorList>
    </citation>
    <scope>NUCLEOTIDE SEQUENCE [LARGE SCALE GENOMIC DNA]</scope>
    <source>
        <strain evidence="2">SPHINGO391</strain>
    </source>
</reference>
<dbReference type="Pfam" id="PF08937">
    <property type="entry name" value="ThsB_TIR"/>
    <property type="match status" value="1"/>
</dbReference>
<evidence type="ECO:0000313" key="3">
    <source>
        <dbReference type="Proteomes" id="UP000326857"/>
    </source>
</evidence>
<protein>
    <recommendedName>
        <fullName evidence="1">Thoeris protein ThsB TIR-like domain-containing protein</fullName>
    </recommendedName>
</protein>